<dbReference type="SUPFAM" id="SSF49452">
    <property type="entry name" value="Starch-binding domain-like"/>
    <property type="match status" value="1"/>
</dbReference>
<keyword evidence="2" id="KW-1185">Reference proteome</keyword>
<proteinExistence type="predicted"/>
<name>A0A267F7Q0_9PLAT</name>
<sequence>MAEFNVTVLFRTKFYAADGAQIGIKGNCNELRNVRPLANLGNNVWQTELTINMVRDDLAFRFYQYVGDQWQPENVPQRSVQLTVDDGNRVTIESAFDDQNIKLFVNAEIAVRTHYSTSFGEKVAVVGSCDELGNENVRADKKNLMKYKRNSIWEKQQLNVLMWKHPDGRLTLPNGVNLSFGLAVFDDHRNRLRPNNERSCDVLRSVPLNANGGKPRFTLETNWGDSKVRLFSADEQKPVKIHIRVKYKTKPSEKLVILGNCVKLGNLDQLADNEMNCIMSGESFSTWARTVTLKMVECCDNTWKLPPQIGAGDGDEALTLRLALFNENRLIKYGTNTFKPTLRREIADQVELDTFDMQCTFDGVCWVCISLPVTDTCRILRDNILTLMHRTLIVHLPQVTFDKVKDTYAQCLVPIITSAGSYDKKTTKTSGTNKYHDIWGDALADEEAIPQNQNVPAIRSAIEYCELRKSRHLQNNREAVVQRLSRKYHARQSPVIQRNIPVLEHCSVYELFRVAGENNLSKFLIENSSDPEYKNALIELAHWVKDTNINISIDGNDATLDWYHCLFRQSAAIVRGRMEASLVSKECDVMHSDWYWCWKSHMEVAACWFVVMMAAWRRLGESNENFKNKLKEYEENTEPFVPNFYRWQE</sequence>
<dbReference type="EMBL" id="NIVC01001342">
    <property type="protein sequence ID" value="PAA69187.1"/>
    <property type="molecule type" value="Genomic_DNA"/>
</dbReference>
<protein>
    <submittedName>
        <fullName evidence="1">Uncharacterized protein</fullName>
    </submittedName>
</protein>
<evidence type="ECO:0000313" key="1">
    <source>
        <dbReference type="EMBL" id="PAA69187.1"/>
    </source>
</evidence>
<evidence type="ECO:0000313" key="2">
    <source>
        <dbReference type="Proteomes" id="UP000215902"/>
    </source>
</evidence>
<dbReference type="Gene3D" id="2.60.40.10">
    <property type="entry name" value="Immunoglobulins"/>
    <property type="match status" value="2"/>
</dbReference>
<reference evidence="1 2" key="1">
    <citation type="submission" date="2017-06" db="EMBL/GenBank/DDBJ databases">
        <title>A platform for efficient transgenesis in Macrostomum lignano, a flatworm model organism for stem cell research.</title>
        <authorList>
            <person name="Berezikov E."/>
        </authorList>
    </citation>
    <scope>NUCLEOTIDE SEQUENCE [LARGE SCALE GENOMIC DNA]</scope>
    <source>
        <strain evidence="1">DV1</strain>
        <tissue evidence="1">Whole organism</tissue>
    </source>
</reference>
<dbReference type="AlphaFoldDB" id="A0A267F7Q0"/>
<comment type="caution">
    <text evidence="1">The sequence shown here is derived from an EMBL/GenBank/DDBJ whole genome shotgun (WGS) entry which is preliminary data.</text>
</comment>
<accession>A0A267F7Q0</accession>
<organism evidence="1 2">
    <name type="scientific">Macrostomum lignano</name>
    <dbReference type="NCBI Taxonomy" id="282301"/>
    <lineage>
        <taxon>Eukaryota</taxon>
        <taxon>Metazoa</taxon>
        <taxon>Spiralia</taxon>
        <taxon>Lophotrochozoa</taxon>
        <taxon>Platyhelminthes</taxon>
        <taxon>Rhabditophora</taxon>
        <taxon>Macrostomorpha</taxon>
        <taxon>Macrostomida</taxon>
        <taxon>Macrostomidae</taxon>
        <taxon>Macrostomum</taxon>
    </lineage>
</organism>
<dbReference type="InterPro" id="IPR013783">
    <property type="entry name" value="Ig-like_fold"/>
</dbReference>
<dbReference type="GO" id="GO:0030246">
    <property type="term" value="F:carbohydrate binding"/>
    <property type="evidence" value="ECO:0007669"/>
    <property type="project" value="InterPro"/>
</dbReference>
<gene>
    <name evidence="1" type="ORF">BOX15_Mlig034522g1</name>
</gene>
<dbReference type="InterPro" id="IPR013784">
    <property type="entry name" value="Carb-bd-like_fold"/>
</dbReference>
<dbReference type="Proteomes" id="UP000215902">
    <property type="component" value="Unassembled WGS sequence"/>
</dbReference>